<dbReference type="OrthoDB" id="4498621at2759"/>
<proteinExistence type="predicted"/>
<evidence type="ECO:0000256" key="1">
    <source>
        <dbReference type="SAM" id="MobiDB-lite"/>
    </source>
</evidence>
<feature type="compositionally biased region" description="Basic and acidic residues" evidence="1">
    <location>
        <begin position="62"/>
        <end position="82"/>
    </location>
</feature>
<dbReference type="AlphaFoldDB" id="A0A2J5HNY1"/>
<evidence type="ECO:0000313" key="3">
    <source>
        <dbReference type="Proteomes" id="UP000235023"/>
    </source>
</evidence>
<sequence length="157" mass="16166">MAPEPTTATSPAPTTDHTSKPTNGDSQATAAEATPSAEAEKATEETKPEGQSPSPGTASKADSAEDDGKKISSLGEKREHDSSSAAPDQENPAVSEPTTKKQKTDAKPAEDGAPAANGNGEKKKGRPKKTQESKETAKRDIPADGIGSRTRSRTKAT</sequence>
<feature type="compositionally biased region" description="Basic and acidic residues" evidence="1">
    <location>
        <begin position="129"/>
        <end position="142"/>
    </location>
</feature>
<evidence type="ECO:0000313" key="2">
    <source>
        <dbReference type="EMBL" id="PLN78926.1"/>
    </source>
</evidence>
<dbReference type="EMBL" id="KZ559568">
    <property type="protein sequence ID" value="PLN78926.1"/>
    <property type="molecule type" value="Genomic_DNA"/>
</dbReference>
<name>A0A2J5HNY1_9EURO</name>
<reference evidence="3" key="1">
    <citation type="submission" date="2017-12" db="EMBL/GenBank/DDBJ databases">
        <authorList>
            <consortium name="DOE Joint Genome Institute"/>
            <person name="Mondo S.J."/>
            <person name="Kjaerbolling I."/>
            <person name="Vesth T.C."/>
            <person name="Frisvad J.C."/>
            <person name="Nybo J.L."/>
            <person name="Theobald S."/>
            <person name="Kuo A."/>
            <person name="Bowyer P."/>
            <person name="Matsuda Y."/>
            <person name="Lyhne E.K."/>
            <person name="Kogle M.E."/>
            <person name="Clum A."/>
            <person name="Lipzen A."/>
            <person name="Salamov A."/>
            <person name="Ngan C.Y."/>
            <person name="Daum C."/>
            <person name="Chiniquy J."/>
            <person name="Barry K."/>
            <person name="LaButti K."/>
            <person name="Haridas S."/>
            <person name="Simmons B.A."/>
            <person name="Magnuson J.K."/>
            <person name="Mortensen U.H."/>
            <person name="Larsen T.O."/>
            <person name="Grigoriev I.V."/>
            <person name="Baker S.E."/>
            <person name="Andersen M.R."/>
            <person name="Nordberg H.P."/>
            <person name="Cantor M.N."/>
            <person name="Hua S.X."/>
        </authorList>
    </citation>
    <scope>NUCLEOTIDE SEQUENCE [LARGE SCALE GENOMIC DNA]</scope>
    <source>
        <strain evidence="3">IBT 19404</strain>
    </source>
</reference>
<feature type="compositionally biased region" description="Basic and acidic residues" evidence="1">
    <location>
        <begin position="98"/>
        <end position="110"/>
    </location>
</feature>
<feature type="region of interest" description="Disordered" evidence="1">
    <location>
        <begin position="1"/>
        <end position="157"/>
    </location>
</feature>
<protein>
    <submittedName>
        <fullName evidence="2">Uncharacterized protein</fullName>
    </submittedName>
</protein>
<feature type="compositionally biased region" description="Low complexity" evidence="1">
    <location>
        <begin position="1"/>
        <end position="15"/>
    </location>
</feature>
<gene>
    <name evidence="2" type="ORF">BDW42DRAFT_136192</name>
</gene>
<feature type="compositionally biased region" description="Low complexity" evidence="1">
    <location>
        <begin position="28"/>
        <end position="37"/>
    </location>
</feature>
<dbReference type="Proteomes" id="UP000235023">
    <property type="component" value="Unassembled WGS sequence"/>
</dbReference>
<organism evidence="2 3">
    <name type="scientific">Aspergillus taichungensis</name>
    <dbReference type="NCBI Taxonomy" id="482145"/>
    <lineage>
        <taxon>Eukaryota</taxon>
        <taxon>Fungi</taxon>
        <taxon>Dikarya</taxon>
        <taxon>Ascomycota</taxon>
        <taxon>Pezizomycotina</taxon>
        <taxon>Eurotiomycetes</taxon>
        <taxon>Eurotiomycetidae</taxon>
        <taxon>Eurotiales</taxon>
        <taxon>Aspergillaceae</taxon>
        <taxon>Aspergillus</taxon>
        <taxon>Aspergillus subgen. Circumdati</taxon>
    </lineage>
</organism>
<accession>A0A2J5HNY1</accession>
<feature type="compositionally biased region" description="Basic and acidic residues" evidence="1">
    <location>
        <begin position="38"/>
        <end position="48"/>
    </location>
</feature>
<keyword evidence="3" id="KW-1185">Reference proteome</keyword>